<accession>A0ACC3DBP0</accession>
<dbReference type="Proteomes" id="UP001186974">
    <property type="component" value="Unassembled WGS sequence"/>
</dbReference>
<evidence type="ECO:0000313" key="1">
    <source>
        <dbReference type="EMBL" id="KAK3064774.1"/>
    </source>
</evidence>
<comment type="caution">
    <text evidence="1">The sequence shown here is derived from an EMBL/GenBank/DDBJ whole genome shotgun (WGS) entry which is preliminary data.</text>
</comment>
<protein>
    <submittedName>
        <fullName evidence="1">Uncharacterized protein</fullName>
    </submittedName>
</protein>
<gene>
    <name evidence="1" type="ORF">LTS18_004087</name>
</gene>
<proteinExistence type="predicted"/>
<dbReference type="EMBL" id="JAWDJW010006430">
    <property type="protein sequence ID" value="KAK3064774.1"/>
    <property type="molecule type" value="Genomic_DNA"/>
</dbReference>
<reference evidence="1" key="1">
    <citation type="submission" date="2024-09" db="EMBL/GenBank/DDBJ databases">
        <title>Black Yeasts Isolated from many extreme environments.</title>
        <authorList>
            <person name="Coleine C."/>
            <person name="Stajich J.E."/>
            <person name="Selbmann L."/>
        </authorList>
    </citation>
    <scope>NUCLEOTIDE SEQUENCE</scope>
    <source>
        <strain evidence="1">CCFEE 5737</strain>
    </source>
</reference>
<sequence length="473" mass="53239">MNSSETLTNDTGGPGPIMTDELQCPANFANFFSVPELGEMILLHLSTAQLIELRIFPPVRLIEDGSELLKKRIYLEVGELGIVYWSDPTQKYLYIDHPQTTISAFDIKHNVNAYLIDPIQPWYYPSIPQVQEKASKPKTNINQNLESHQNSPAVHLTVTQYRWKASVRRHGRADFPLGLRLDLVDASGDIVGEVPATDEYTGLPWVSPAFCPEENGDLVNWREMYTTNPPITSVRVFFENRFKHRSREITNPQGVKGDDIETWSTGVKRAAHANERAGNRIDRRRPFRELVEPYSVAGRPGRPVQQVPSLGQPYTTLNQQLLGPIPSLLTNTGQTQHNTPMTQLSNDSIQQYPTVYTRGTGRGLHQSLIQQRMSPTQHCPPSTSLVPQNIPQGQQYYNVLQQGAVLGQPYGLGQQYATPSFRFSSTNPYDTTSGPPYLYPSSPYFYPSQQLAATSRGRECVDDQDFRSNSPYV</sequence>
<evidence type="ECO:0000313" key="2">
    <source>
        <dbReference type="Proteomes" id="UP001186974"/>
    </source>
</evidence>
<keyword evidence="2" id="KW-1185">Reference proteome</keyword>
<name>A0ACC3DBP0_9PEZI</name>
<organism evidence="1 2">
    <name type="scientific">Coniosporium uncinatum</name>
    <dbReference type="NCBI Taxonomy" id="93489"/>
    <lineage>
        <taxon>Eukaryota</taxon>
        <taxon>Fungi</taxon>
        <taxon>Dikarya</taxon>
        <taxon>Ascomycota</taxon>
        <taxon>Pezizomycotina</taxon>
        <taxon>Dothideomycetes</taxon>
        <taxon>Dothideomycetes incertae sedis</taxon>
        <taxon>Coniosporium</taxon>
    </lineage>
</organism>